<accession>A0A163CDF7</accession>
<dbReference type="InterPro" id="IPR036291">
    <property type="entry name" value="NAD(P)-bd_dom_sf"/>
</dbReference>
<dbReference type="PANTHER" id="PTHR44196">
    <property type="entry name" value="DEHYDROGENASE/REDUCTASE SDR FAMILY MEMBER 7B"/>
    <property type="match status" value="1"/>
</dbReference>
<name>A0A163CDF7_9NEIS</name>
<keyword evidence="2" id="KW-0560">Oxidoreductase</keyword>
<organism evidence="3 4">
    <name type="scientific">Crenobacter luteus</name>
    <dbReference type="NCBI Taxonomy" id="1452487"/>
    <lineage>
        <taxon>Bacteria</taxon>
        <taxon>Pseudomonadati</taxon>
        <taxon>Pseudomonadota</taxon>
        <taxon>Betaproteobacteria</taxon>
        <taxon>Neisseriales</taxon>
        <taxon>Neisseriaceae</taxon>
        <taxon>Crenobacter</taxon>
    </lineage>
</organism>
<reference evidence="4" key="1">
    <citation type="submission" date="2016-01" db="EMBL/GenBank/DDBJ databases">
        <title>Draft genome of Chromobacterium sp. F49.</title>
        <authorList>
            <person name="Hong K.W."/>
        </authorList>
    </citation>
    <scope>NUCLEOTIDE SEQUENCE [LARGE SCALE GENOMIC DNA]</scope>
    <source>
        <strain evidence="4">CN10</strain>
    </source>
</reference>
<evidence type="ECO:0000256" key="2">
    <source>
        <dbReference type="ARBA" id="ARBA00023002"/>
    </source>
</evidence>
<proteinExistence type="inferred from homology"/>
<evidence type="ECO:0000256" key="1">
    <source>
        <dbReference type="ARBA" id="ARBA00006484"/>
    </source>
</evidence>
<dbReference type="InterPro" id="IPR002347">
    <property type="entry name" value="SDR_fam"/>
</dbReference>
<dbReference type="GO" id="GO:0016020">
    <property type="term" value="C:membrane"/>
    <property type="evidence" value="ECO:0007669"/>
    <property type="project" value="TreeGrafter"/>
</dbReference>
<comment type="caution">
    <text evidence="3">The sequence shown here is derived from an EMBL/GenBank/DDBJ whole genome shotgun (WGS) entry which is preliminary data.</text>
</comment>
<dbReference type="SUPFAM" id="SSF51735">
    <property type="entry name" value="NAD(P)-binding Rossmann-fold domains"/>
    <property type="match status" value="1"/>
</dbReference>
<dbReference type="PRINTS" id="PR00081">
    <property type="entry name" value="GDHRDH"/>
</dbReference>
<protein>
    <submittedName>
        <fullName evidence="3">Short-chain dehydrogenase</fullName>
    </submittedName>
</protein>
<evidence type="ECO:0000313" key="3">
    <source>
        <dbReference type="EMBL" id="KZE31520.1"/>
    </source>
</evidence>
<gene>
    <name evidence="3" type="ORF">AVW16_11940</name>
</gene>
<dbReference type="Gene3D" id="3.40.50.720">
    <property type="entry name" value="NAD(P)-binding Rossmann-like Domain"/>
    <property type="match status" value="1"/>
</dbReference>
<evidence type="ECO:0000313" key="4">
    <source>
        <dbReference type="Proteomes" id="UP000076625"/>
    </source>
</evidence>
<dbReference type="GO" id="GO:0016491">
    <property type="term" value="F:oxidoreductase activity"/>
    <property type="evidence" value="ECO:0007669"/>
    <property type="project" value="UniProtKB-KW"/>
</dbReference>
<comment type="similarity">
    <text evidence="1">Belongs to the short-chain dehydrogenases/reductases (SDR) family.</text>
</comment>
<dbReference type="OrthoDB" id="9797538at2"/>
<dbReference type="Pfam" id="PF00106">
    <property type="entry name" value="adh_short"/>
    <property type="match status" value="1"/>
</dbReference>
<dbReference type="STRING" id="1452487.AVW16_11940"/>
<dbReference type="AlphaFoldDB" id="A0A163CDF7"/>
<dbReference type="PANTHER" id="PTHR44196:SF1">
    <property type="entry name" value="DEHYDROGENASE_REDUCTASE SDR FAMILY MEMBER 7B"/>
    <property type="match status" value="1"/>
</dbReference>
<dbReference type="Proteomes" id="UP000076625">
    <property type="component" value="Unassembled WGS sequence"/>
</dbReference>
<dbReference type="EMBL" id="LQQU01000024">
    <property type="protein sequence ID" value="KZE31520.1"/>
    <property type="molecule type" value="Genomic_DNA"/>
</dbReference>
<sequence length="256" mass="27114">MNPPIADWQGRRVWLVGASHGIGAALARRLAGRGAQVAVSGRSEEALAEVAAARMRVLPLDVTDAAAWEGAARTLANEWGAVDLTVMLAGDYRTVRAWELDAATARRLVEVNLLGVMNGVAALMPLTTARADAGDWGIAVVASLSGLCGMPNALVYGATKAALVNFAETLYFDLAPRGVPVYLVNPGFVATRLTAGNDFAMPGLLTPEAAADAMIAGFEAGDFHIAFPRRFARQVRLMAKLPYRAYFPLLHKVTGL</sequence>
<keyword evidence="4" id="KW-1185">Reference proteome</keyword>